<evidence type="ECO:0000313" key="3">
    <source>
        <dbReference type="Proteomes" id="UP000825799"/>
    </source>
</evidence>
<dbReference type="RefSeq" id="WP_220306582.1">
    <property type="nucleotide sequence ID" value="NZ_CP080590.1"/>
</dbReference>
<keyword evidence="1" id="KW-0732">Signal</keyword>
<proteinExistence type="predicted"/>
<keyword evidence="3" id="KW-1185">Reference proteome</keyword>
<dbReference type="EMBL" id="CP080590">
    <property type="protein sequence ID" value="QYO78102.1"/>
    <property type="molecule type" value="Genomic_DNA"/>
</dbReference>
<reference evidence="2 3" key="1">
    <citation type="submission" date="2021-08" db="EMBL/GenBank/DDBJ databases">
        <title>Devosia salina sp. nov., isolated from the South China Sea sediment.</title>
        <authorList>
            <person name="Zhou Z."/>
        </authorList>
    </citation>
    <scope>NUCLEOTIDE SEQUENCE [LARGE SCALE GENOMIC DNA]</scope>
    <source>
        <strain evidence="2 3">SCS-3</strain>
    </source>
</reference>
<evidence type="ECO:0000256" key="1">
    <source>
        <dbReference type="SAM" id="SignalP"/>
    </source>
</evidence>
<gene>
    <name evidence="2" type="ORF">K1X15_05955</name>
</gene>
<accession>A0ABX8WHG7</accession>
<feature type="signal peptide" evidence="1">
    <location>
        <begin position="1"/>
        <end position="23"/>
    </location>
</feature>
<sequence length="135" mass="13956">MRRSLAAVPVVLAASFSIGAVVAQEAAIFTSLSACRIDAERILIKATFDGSACWSVEPAGLAEPRGTIVAVHLPTISTAEICTMQIVPVSTEQVIEAPEPVINLSVTAADPQNNVVAQGEIEATEGQTDCLAPKG</sequence>
<name>A0ABX8WHG7_9HYPH</name>
<dbReference type="Proteomes" id="UP000825799">
    <property type="component" value="Chromosome"/>
</dbReference>
<organism evidence="2 3">
    <name type="scientific">Devosia salina</name>
    <dbReference type="NCBI Taxonomy" id="2860336"/>
    <lineage>
        <taxon>Bacteria</taxon>
        <taxon>Pseudomonadati</taxon>
        <taxon>Pseudomonadota</taxon>
        <taxon>Alphaproteobacteria</taxon>
        <taxon>Hyphomicrobiales</taxon>
        <taxon>Devosiaceae</taxon>
        <taxon>Devosia</taxon>
    </lineage>
</organism>
<evidence type="ECO:0000313" key="2">
    <source>
        <dbReference type="EMBL" id="QYO78102.1"/>
    </source>
</evidence>
<feature type="chain" id="PRO_5045737962" evidence="1">
    <location>
        <begin position="24"/>
        <end position="135"/>
    </location>
</feature>
<protein>
    <submittedName>
        <fullName evidence="2">Uncharacterized protein</fullName>
    </submittedName>
</protein>